<dbReference type="GeneID" id="94848723"/>
<organism evidence="1 2">
    <name type="scientific">Tritrichomonas foetus</name>
    <dbReference type="NCBI Taxonomy" id="1144522"/>
    <lineage>
        <taxon>Eukaryota</taxon>
        <taxon>Metamonada</taxon>
        <taxon>Parabasalia</taxon>
        <taxon>Tritrichomonadida</taxon>
        <taxon>Tritrichomonadidae</taxon>
        <taxon>Tritrichomonas</taxon>
    </lineage>
</organism>
<reference evidence="1" key="1">
    <citation type="submission" date="2016-10" db="EMBL/GenBank/DDBJ databases">
        <authorList>
            <person name="Benchimol M."/>
            <person name="Almeida L.G."/>
            <person name="Vasconcelos A.T."/>
            <person name="Perreira-Neves A."/>
            <person name="Rosa I.A."/>
            <person name="Tasca T."/>
            <person name="Bogo M.R."/>
            <person name="de Souza W."/>
        </authorList>
    </citation>
    <scope>NUCLEOTIDE SEQUENCE [LARGE SCALE GENOMIC DNA]</scope>
    <source>
        <strain evidence="1">K</strain>
    </source>
</reference>
<dbReference type="RefSeq" id="XP_068369469.1">
    <property type="nucleotide sequence ID" value="XM_068514019.1"/>
</dbReference>
<dbReference type="Proteomes" id="UP000179807">
    <property type="component" value="Unassembled WGS sequence"/>
</dbReference>
<dbReference type="EMBL" id="MLAK01000118">
    <property type="protein sequence ID" value="OHT16333.1"/>
    <property type="molecule type" value="Genomic_DNA"/>
</dbReference>
<evidence type="ECO:0000313" key="2">
    <source>
        <dbReference type="Proteomes" id="UP000179807"/>
    </source>
</evidence>
<dbReference type="VEuPathDB" id="TrichDB:TRFO_41869"/>
<evidence type="ECO:0000313" key="1">
    <source>
        <dbReference type="EMBL" id="OHT16333.1"/>
    </source>
</evidence>
<comment type="caution">
    <text evidence="1">The sequence shown here is derived from an EMBL/GenBank/DDBJ whole genome shotgun (WGS) entry which is preliminary data.</text>
</comment>
<dbReference type="AlphaFoldDB" id="A0A1J4L340"/>
<keyword evidence="2" id="KW-1185">Reference proteome</keyword>
<name>A0A1J4L340_9EUKA</name>
<protein>
    <submittedName>
        <fullName evidence="1">Uncharacterized protein</fullName>
    </submittedName>
</protein>
<accession>A0A1J4L340</accession>
<sequence length="89" mass="10293">MDNINISKYTFSNIPENQFNSIYIKLPLKNDLFEFSENIFDSLHCTGTNGGSGLHIQAEKNYELRSCEFIDCYYGGRNENGMFYIDEIS</sequence>
<gene>
    <name evidence="1" type="ORF">TRFO_41869</name>
</gene>
<proteinExistence type="predicted"/>